<keyword evidence="4" id="KW-1003">Cell membrane</keyword>
<dbReference type="GO" id="GO:0015105">
    <property type="term" value="F:arsenite transmembrane transporter activity"/>
    <property type="evidence" value="ECO:0007669"/>
    <property type="project" value="InterPro"/>
</dbReference>
<dbReference type="RefSeq" id="WP_171927506.1">
    <property type="nucleotide sequence ID" value="NZ_JAMXWF010000002.1"/>
</dbReference>
<dbReference type="Proteomes" id="UP001242288">
    <property type="component" value="Unassembled WGS sequence"/>
</dbReference>
<feature type="transmembrane region" description="Helical" evidence="8">
    <location>
        <begin position="393"/>
        <end position="415"/>
    </location>
</feature>
<dbReference type="PRINTS" id="PR00758">
    <property type="entry name" value="ARSENICPUMP"/>
</dbReference>
<dbReference type="CDD" id="cd01118">
    <property type="entry name" value="ArsB_permease"/>
    <property type="match status" value="1"/>
</dbReference>
<dbReference type="EMBL" id="JAMXWF010000002">
    <property type="protein sequence ID" value="MDQ6406236.1"/>
    <property type="molecule type" value="Genomic_DNA"/>
</dbReference>
<dbReference type="PANTHER" id="PTHR43302:SF5">
    <property type="entry name" value="TRANSPORTER ARSB-RELATED"/>
    <property type="match status" value="1"/>
</dbReference>
<keyword evidence="7 8" id="KW-0472">Membrane</keyword>
<feature type="transmembrane region" description="Helical" evidence="8">
    <location>
        <begin position="273"/>
        <end position="291"/>
    </location>
</feature>
<dbReference type="Pfam" id="PF03600">
    <property type="entry name" value="CitMHS"/>
    <property type="match status" value="1"/>
</dbReference>
<evidence type="ECO:0000313" key="10">
    <source>
        <dbReference type="EMBL" id="MCX4144403.1"/>
    </source>
</evidence>
<protein>
    <submittedName>
        <fullName evidence="11">Arsenic transporter</fullName>
    </submittedName>
</protein>
<dbReference type="InterPro" id="IPR000802">
    <property type="entry name" value="Arsenical_pump_ArsB"/>
</dbReference>
<feature type="transmembrane region" description="Helical" evidence="8">
    <location>
        <begin position="362"/>
        <end position="381"/>
    </location>
</feature>
<reference evidence="11" key="1">
    <citation type="submission" date="2022-06" db="EMBL/GenBank/DDBJ databases">
        <title>PHB producers.</title>
        <authorList>
            <person name="Besaury L."/>
        </authorList>
    </citation>
    <scope>NUCLEOTIDE SEQUENCE</scope>
    <source>
        <strain evidence="11 12">SEWS6</strain>
    </source>
</reference>
<evidence type="ECO:0000313" key="13">
    <source>
        <dbReference type="Proteomes" id="UP001242288"/>
    </source>
</evidence>
<keyword evidence="3" id="KW-0813">Transport</keyword>
<proteinExistence type="inferred from homology"/>
<feature type="domain" description="Citrate transporter-like" evidence="9">
    <location>
        <begin position="22"/>
        <end position="345"/>
    </location>
</feature>
<feature type="transmembrane region" description="Helical" evidence="8">
    <location>
        <begin position="221"/>
        <end position="239"/>
    </location>
</feature>
<evidence type="ECO:0000256" key="3">
    <source>
        <dbReference type="ARBA" id="ARBA00022448"/>
    </source>
</evidence>
<organism evidence="11 13">
    <name type="scientific">Paraburkholderia madseniana</name>
    <dbReference type="NCBI Taxonomy" id="2599607"/>
    <lineage>
        <taxon>Bacteria</taxon>
        <taxon>Pseudomonadati</taxon>
        <taxon>Pseudomonadota</taxon>
        <taxon>Betaproteobacteria</taxon>
        <taxon>Burkholderiales</taxon>
        <taxon>Burkholderiaceae</taxon>
        <taxon>Paraburkholderia</taxon>
    </lineage>
</organism>
<feature type="transmembrane region" description="Helical" evidence="8">
    <location>
        <begin position="97"/>
        <end position="125"/>
    </location>
</feature>
<evidence type="ECO:0000313" key="11">
    <source>
        <dbReference type="EMBL" id="MDQ6406236.1"/>
    </source>
</evidence>
<feature type="transmembrane region" description="Helical" evidence="8">
    <location>
        <begin position="30"/>
        <end position="50"/>
    </location>
</feature>
<feature type="transmembrane region" description="Helical" evidence="8">
    <location>
        <begin position="137"/>
        <end position="156"/>
    </location>
</feature>
<dbReference type="InterPro" id="IPR004680">
    <property type="entry name" value="Cit_transptr-like_dom"/>
</dbReference>
<evidence type="ECO:0000256" key="4">
    <source>
        <dbReference type="ARBA" id="ARBA00022475"/>
    </source>
</evidence>
<comment type="caution">
    <text evidence="11">The sequence shown here is derived from an EMBL/GenBank/DDBJ whole genome shotgun (WGS) entry which is preliminary data.</text>
</comment>
<dbReference type="Proteomes" id="UP001209412">
    <property type="component" value="Unassembled WGS sequence"/>
</dbReference>
<comment type="subcellular location">
    <subcellularLocation>
        <location evidence="1">Cell membrane</location>
        <topology evidence="1">Multi-pass membrane protein</topology>
    </subcellularLocation>
</comment>
<accession>A0AAP5ELL9</accession>
<keyword evidence="5 8" id="KW-0812">Transmembrane</keyword>
<dbReference type="EMBL" id="JAPKHW010000002">
    <property type="protein sequence ID" value="MCX4144403.1"/>
    <property type="molecule type" value="Genomic_DNA"/>
</dbReference>
<gene>
    <name evidence="11" type="ORF">NIE36_03280</name>
    <name evidence="10" type="ORF">OSB80_03285</name>
</gene>
<sequence>MNSVFLSWGIAIAATAGVITRPFKWPEAVWAVAGALLLVSLGLLPVDLAVEAVGKGTDVYLFLVGMMLLSEVGRREGLFDWVAVFAVNHAKGSPRKLFLLVYLVGVVITAFLSNDATAVVLTPAVFAAAKKAKTPPLPLLFVCAFIANAASFVLPISNPANIVLYGNHTPALGAWLIRFTLPSLLSIVATYVLLRWTQRDALAGTCEADLEPLELSSSGRVALAGIAVTAVVLLAVSAFDVPLGLPTAILGALTAAVVLIQERKSPLPMIREISWSVLPLVAALFVLVEMLDHTGVIKTFVHLLQDATQHSEATTAGWAGSVIAIGSNLMNNLPAGLVASSTVMQAHSPERVIDALLIGVDLGPNLSITGSLATILWLNAIRREGEDVSFMKFFKVGVVVMLPALALALAARILIG</sequence>
<name>A0AAP5ELL9_9BURK</name>
<evidence type="ECO:0000256" key="7">
    <source>
        <dbReference type="ARBA" id="ARBA00023136"/>
    </source>
</evidence>
<evidence type="ECO:0000256" key="6">
    <source>
        <dbReference type="ARBA" id="ARBA00022989"/>
    </source>
</evidence>
<evidence type="ECO:0000256" key="2">
    <source>
        <dbReference type="ARBA" id="ARBA00009843"/>
    </source>
</evidence>
<keyword evidence="6 8" id="KW-1133">Transmembrane helix</keyword>
<evidence type="ECO:0000256" key="1">
    <source>
        <dbReference type="ARBA" id="ARBA00004651"/>
    </source>
</evidence>
<dbReference type="AlphaFoldDB" id="A0AAP5ELL9"/>
<evidence type="ECO:0000256" key="8">
    <source>
        <dbReference type="SAM" id="Phobius"/>
    </source>
</evidence>
<evidence type="ECO:0000259" key="9">
    <source>
        <dbReference type="Pfam" id="PF03600"/>
    </source>
</evidence>
<comment type="similarity">
    <text evidence="2">Belongs to the CitM (TC 2.A.11) transporter family.</text>
</comment>
<dbReference type="GO" id="GO:0005886">
    <property type="term" value="C:plasma membrane"/>
    <property type="evidence" value="ECO:0007669"/>
    <property type="project" value="UniProtKB-SubCell"/>
</dbReference>
<dbReference type="PANTHER" id="PTHR43302">
    <property type="entry name" value="TRANSPORTER ARSB-RELATED"/>
    <property type="match status" value="1"/>
</dbReference>
<evidence type="ECO:0000313" key="12">
    <source>
        <dbReference type="Proteomes" id="UP001209412"/>
    </source>
</evidence>
<feature type="transmembrane region" description="Helical" evidence="8">
    <location>
        <begin position="245"/>
        <end position="261"/>
    </location>
</feature>
<feature type="transmembrane region" description="Helical" evidence="8">
    <location>
        <begin position="176"/>
        <end position="194"/>
    </location>
</feature>
<keyword evidence="12" id="KW-1185">Reference proteome</keyword>
<evidence type="ECO:0000256" key="5">
    <source>
        <dbReference type="ARBA" id="ARBA00022692"/>
    </source>
</evidence>